<keyword evidence="3 6" id="KW-0238">DNA-binding</keyword>
<reference evidence="10" key="1">
    <citation type="submission" date="2023-10" db="EMBL/GenBank/DDBJ databases">
        <title>Genome assembly of Pristionchus species.</title>
        <authorList>
            <person name="Yoshida K."/>
            <person name="Sommer R.J."/>
        </authorList>
    </citation>
    <scope>NUCLEOTIDE SEQUENCE</scope>
    <source>
        <strain evidence="10">RS0144</strain>
    </source>
</reference>
<evidence type="ECO:0000256" key="7">
    <source>
        <dbReference type="RuleBase" id="RU000682"/>
    </source>
</evidence>
<evidence type="ECO:0000256" key="3">
    <source>
        <dbReference type="ARBA" id="ARBA00023125"/>
    </source>
</evidence>
<dbReference type="PANTHER" id="PTHR45793:SF5">
    <property type="entry name" value="HOMEOTIC PROTEIN OCELLILESS"/>
    <property type="match status" value="1"/>
</dbReference>
<dbReference type="EMBL" id="BTSX01000001">
    <property type="protein sequence ID" value="GMS81289.1"/>
    <property type="molecule type" value="Genomic_DNA"/>
</dbReference>
<dbReference type="SUPFAM" id="SSF46689">
    <property type="entry name" value="Homeodomain-like"/>
    <property type="match status" value="1"/>
</dbReference>
<proteinExistence type="predicted"/>
<organism evidence="10 11">
    <name type="scientific">Pristionchus entomophagus</name>
    <dbReference type="NCBI Taxonomy" id="358040"/>
    <lineage>
        <taxon>Eukaryota</taxon>
        <taxon>Metazoa</taxon>
        <taxon>Ecdysozoa</taxon>
        <taxon>Nematoda</taxon>
        <taxon>Chromadorea</taxon>
        <taxon>Rhabditida</taxon>
        <taxon>Rhabditina</taxon>
        <taxon>Diplogasteromorpha</taxon>
        <taxon>Diplogasteroidea</taxon>
        <taxon>Neodiplogasteridae</taxon>
        <taxon>Pristionchus</taxon>
    </lineage>
</organism>
<keyword evidence="2" id="KW-0217">Developmental protein</keyword>
<dbReference type="Pfam" id="PF00046">
    <property type="entry name" value="Homeodomain"/>
    <property type="match status" value="1"/>
</dbReference>
<protein>
    <recommendedName>
        <fullName evidence="9">Homeobox domain-containing protein</fullName>
    </recommendedName>
</protein>
<dbReference type="InterPro" id="IPR001356">
    <property type="entry name" value="HD"/>
</dbReference>
<evidence type="ECO:0000256" key="5">
    <source>
        <dbReference type="ARBA" id="ARBA00023242"/>
    </source>
</evidence>
<dbReference type="PROSITE" id="PS50071">
    <property type="entry name" value="HOMEOBOX_2"/>
    <property type="match status" value="1"/>
</dbReference>
<keyword evidence="5 6" id="KW-0539">Nucleus</keyword>
<feature type="region of interest" description="Disordered" evidence="8">
    <location>
        <begin position="1"/>
        <end position="20"/>
    </location>
</feature>
<dbReference type="Gene3D" id="1.10.10.60">
    <property type="entry name" value="Homeodomain-like"/>
    <property type="match status" value="1"/>
</dbReference>
<dbReference type="SMART" id="SM00389">
    <property type="entry name" value="HOX"/>
    <property type="match status" value="1"/>
</dbReference>
<dbReference type="GO" id="GO:0000978">
    <property type="term" value="F:RNA polymerase II cis-regulatory region sequence-specific DNA binding"/>
    <property type="evidence" value="ECO:0007669"/>
    <property type="project" value="TreeGrafter"/>
</dbReference>
<dbReference type="AlphaFoldDB" id="A0AAV5SEK3"/>
<evidence type="ECO:0000256" key="6">
    <source>
        <dbReference type="PROSITE-ProRule" id="PRU00108"/>
    </source>
</evidence>
<keyword evidence="4 6" id="KW-0371">Homeobox</keyword>
<evidence type="ECO:0000256" key="2">
    <source>
        <dbReference type="ARBA" id="ARBA00022473"/>
    </source>
</evidence>
<evidence type="ECO:0000259" key="9">
    <source>
        <dbReference type="PROSITE" id="PS50071"/>
    </source>
</evidence>
<feature type="non-terminal residue" evidence="10">
    <location>
        <position position="1"/>
    </location>
</feature>
<name>A0AAV5SEK3_9BILA</name>
<sequence length="86" mass="10412">VTHGTVTTSPGTMPNRTPWGIVPRRRKRRERTTWSYEQKVALETAFEQAPYQDVYERQELAEKINTYPSRVMIWFKNRRVRQRMIE</sequence>
<evidence type="ECO:0000256" key="4">
    <source>
        <dbReference type="ARBA" id="ARBA00023155"/>
    </source>
</evidence>
<keyword evidence="11" id="KW-1185">Reference proteome</keyword>
<feature type="compositionally biased region" description="Polar residues" evidence="8">
    <location>
        <begin position="1"/>
        <end position="15"/>
    </location>
</feature>
<dbReference type="Proteomes" id="UP001432027">
    <property type="component" value="Unassembled WGS sequence"/>
</dbReference>
<dbReference type="InterPro" id="IPR009057">
    <property type="entry name" value="Homeodomain-like_sf"/>
</dbReference>
<feature type="non-terminal residue" evidence="10">
    <location>
        <position position="86"/>
    </location>
</feature>
<evidence type="ECO:0000313" key="11">
    <source>
        <dbReference type="Proteomes" id="UP001432027"/>
    </source>
</evidence>
<dbReference type="GO" id="GO:0005634">
    <property type="term" value="C:nucleus"/>
    <property type="evidence" value="ECO:0007669"/>
    <property type="project" value="UniProtKB-SubCell"/>
</dbReference>
<comment type="subcellular location">
    <subcellularLocation>
        <location evidence="1 6 7">Nucleus</location>
    </subcellularLocation>
</comment>
<feature type="domain" description="Homeobox" evidence="9">
    <location>
        <begin position="25"/>
        <end position="85"/>
    </location>
</feature>
<dbReference type="PANTHER" id="PTHR45793">
    <property type="entry name" value="HOMEOBOX PROTEIN"/>
    <property type="match status" value="1"/>
</dbReference>
<evidence type="ECO:0000313" key="10">
    <source>
        <dbReference type="EMBL" id="GMS81289.1"/>
    </source>
</evidence>
<comment type="caution">
    <text evidence="10">The sequence shown here is derived from an EMBL/GenBank/DDBJ whole genome shotgun (WGS) entry which is preliminary data.</text>
</comment>
<evidence type="ECO:0000256" key="8">
    <source>
        <dbReference type="SAM" id="MobiDB-lite"/>
    </source>
</evidence>
<accession>A0AAV5SEK3</accession>
<feature type="DNA-binding region" description="Homeobox" evidence="6">
    <location>
        <begin position="27"/>
        <end position="86"/>
    </location>
</feature>
<dbReference type="GO" id="GO:0000981">
    <property type="term" value="F:DNA-binding transcription factor activity, RNA polymerase II-specific"/>
    <property type="evidence" value="ECO:0007669"/>
    <property type="project" value="TreeGrafter"/>
</dbReference>
<evidence type="ECO:0000256" key="1">
    <source>
        <dbReference type="ARBA" id="ARBA00004123"/>
    </source>
</evidence>
<gene>
    <name evidence="10" type="ORF">PENTCL1PPCAC_3464</name>
</gene>
<dbReference type="CDD" id="cd00086">
    <property type="entry name" value="homeodomain"/>
    <property type="match status" value="1"/>
</dbReference>